<dbReference type="Proteomes" id="UP000254919">
    <property type="component" value="Unassembled WGS sequence"/>
</dbReference>
<keyword evidence="5 6" id="KW-0663">Pyridoxal phosphate</keyword>
<dbReference type="InterPro" id="IPR015422">
    <property type="entry name" value="PyrdxlP-dep_Trfase_small"/>
</dbReference>
<evidence type="ECO:0000313" key="10">
    <source>
        <dbReference type="Proteomes" id="UP000254919"/>
    </source>
</evidence>
<evidence type="ECO:0000313" key="9">
    <source>
        <dbReference type="Proteomes" id="UP000054844"/>
    </source>
</evidence>
<dbReference type="GO" id="GO:0009448">
    <property type="term" value="P:gamma-aminobutyric acid metabolic process"/>
    <property type="evidence" value="ECO:0007669"/>
    <property type="project" value="TreeGrafter"/>
</dbReference>
<dbReference type="RefSeq" id="WP_037251489.1">
    <property type="nucleotide sequence ID" value="NZ_CBCSHT010000058.1"/>
</dbReference>
<dbReference type="InterPro" id="IPR015421">
    <property type="entry name" value="PyrdxlP-dep_Trfase_major"/>
</dbReference>
<comment type="cofactor">
    <cofactor evidence="1">
        <name>pyridoxal 5'-phosphate</name>
        <dbReference type="ChEBI" id="CHEBI:597326"/>
    </cofactor>
</comment>
<dbReference type="FunFam" id="3.40.640.10:FF:000014">
    <property type="entry name" value="Adenosylmethionine-8-amino-7-oxononanoate aminotransferase, probable"/>
    <property type="match status" value="1"/>
</dbReference>
<dbReference type="Proteomes" id="UP000054844">
    <property type="component" value="Unassembled WGS sequence"/>
</dbReference>
<dbReference type="OrthoDB" id="9801834at2"/>
<dbReference type="NCBIfam" id="NF004767">
    <property type="entry name" value="PRK06105.1"/>
    <property type="match status" value="1"/>
</dbReference>
<dbReference type="PANTHER" id="PTHR42684:SF3">
    <property type="entry name" value="ADENOSYLMETHIONINE-8-AMINO-7-OXONONANOATE AMINOTRANSFERASE"/>
    <property type="match status" value="1"/>
</dbReference>
<dbReference type="GO" id="GO:0009102">
    <property type="term" value="P:biotin biosynthetic process"/>
    <property type="evidence" value="ECO:0007669"/>
    <property type="project" value="TreeGrafter"/>
</dbReference>
<name>A0A1S8D660_9PROT</name>
<sequence>MNTIPNSLAARDIATLVHPYTNLAKHKSEGPRIMKRGKGVRVQDDNGKWYLEGMAGLWCASLGFDEPRLVEVAAKQMAELPYYAIFNHASHQPAIDLSERLLAIAPKGLTKVLYANSGSEANDSAVKMVWYYNNAIGRPQKKKIIGRFRGYHGVTVASASMTGQEINHKDWDLPLPGFLHTDCPSHFHYALPGENEEQFATRLAQNLEELILREGPETVAAFIAEPVNGGGGVIVPPATYFAKIQAVLKKYDVLFIADEVICGFGRTGNMFGCETFGIVPDMMTVAKALSASFLPISGLLMTEEIFEAIARNSDRLGTFGHGVTYAAHPVCAAVAAETLKIYEERDILGHVRSVAPRLQEGIRGLLDHPLIGNARGVGLIGAVEPVKDKATNEAFPVGEKVGQMIQQAAWERGIIVRGMRGDGIAFCPPLIITEAEIDELVAGVRGALDDVAGMLSSRGLWREAA</sequence>
<dbReference type="InterPro" id="IPR015424">
    <property type="entry name" value="PyrdxlP-dep_Trfase"/>
</dbReference>
<evidence type="ECO:0000256" key="6">
    <source>
        <dbReference type="RuleBase" id="RU003560"/>
    </source>
</evidence>
<keyword evidence="3 7" id="KW-0032">Aminotransferase</keyword>
<dbReference type="PIRSF" id="PIRSF000521">
    <property type="entry name" value="Transaminase_4ab_Lys_Orn"/>
    <property type="match status" value="1"/>
</dbReference>
<dbReference type="GO" id="GO:0004015">
    <property type="term" value="F:adenosylmethionine-8-amino-7-oxononanoate transaminase activity"/>
    <property type="evidence" value="ECO:0007669"/>
    <property type="project" value="TreeGrafter"/>
</dbReference>
<reference evidence="8 10" key="2">
    <citation type="submission" date="2018-06" db="EMBL/GenBank/DDBJ databases">
        <authorList>
            <consortium name="Pathogen Informatics"/>
            <person name="Doyle S."/>
        </authorList>
    </citation>
    <scope>NUCLEOTIDE SEQUENCE [LARGE SCALE GENOMIC DNA]</scope>
    <source>
        <strain evidence="8 10">NCTC13291</strain>
    </source>
</reference>
<dbReference type="InterPro" id="IPR005814">
    <property type="entry name" value="Aminotrans_3"/>
</dbReference>
<dbReference type="SUPFAM" id="SSF53383">
    <property type="entry name" value="PLP-dependent transferases"/>
    <property type="match status" value="1"/>
</dbReference>
<evidence type="ECO:0000256" key="4">
    <source>
        <dbReference type="ARBA" id="ARBA00022679"/>
    </source>
</evidence>
<accession>A0A1S8D660</accession>
<reference evidence="7 9" key="1">
    <citation type="submission" date="2016-12" db="EMBL/GenBank/DDBJ databases">
        <title>Draft genome sequence of Roseomonas mucosa strain AU37, isolated from a peripheral intravenous catheter.</title>
        <authorList>
            <person name="Choudhury M.A."/>
            <person name="Sidjabat H.E."/>
            <person name="Wailan A.M."/>
            <person name="Zhang L."/>
            <person name="Marsh N.M."/>
            <person name="Rickard C.M."/>
            <person name="Davies M."/>
            <person name="Mcmillan D.J."/>
        </authorList>
    </citation>
    <scope>NUCLEOTIDE SEQUENCE [LARGE SCALE GENOMIC DNA]</scope>
    <source>
        <strain evidence="7 9">SAVE376</strain>
    </source>
</reference>
<dbReference type="AlphaFoldDB" id="A0A1S8D660"/>
<dbReference type="CDD" id="cd00610">
    <property type="entry name" value="OAT_like"/>
    <property type="match status" value="1"/>
</dbReference>
<evidence type="ECO:0000256" key="3">
    <source>
        <dbReference type="ARBA" id="ARBA00022576"/>
    </source>
</evidence>
<keyword evidence="8" id="KW-0670">Pyruvate</keyword>
<dbReference type="EMBL" id="UGVN01000002">
    <property type="protein sequence ID" value="SUE95209.1"/>
    <property type="molecule type" value="Genomic_DNA"/>
</dbReference>
<evidence type="ECO:0000256" key="2">
    <source>
        <dbReference type="ARBA" id="ARBA00008954"/>
    </source>
</evidence>
<dbReference type="GO" id="GO:0030170">
    <property type="term" value="F:pyridoxal phosphate binding"/>
    <property type="evidence" value="ECO:0007669"/>
    <property type="project" value="InterPro"/>
</dbReference>
<gene>
    <name evidence="8" type="primary">tpa_2</name>
    <name evidence="7" type="ORF">APZ41_012445</name>
    <name evidence="8" type="ORF">NCTC13291_04092</name>
</gene>
<evidence type="ECO:0000256" key="5">
    <source>
        <dbReference type="ARBA" id="ARBA00022898"/>
    </source>
</evidence>
<organism evidence="7 9">
    <name type="scientific">Roseomonas mucosa</name>
    <dbReference type="NCBI Taxonomy" id="207340"/>
    <lineage>
        <taxon>Bacteria</taxon>
        <taxon>Pseudomonadati</taxon>
        <taxon>Pseudomonadota</taxon>
        <taxon>Alphaproteobacteria</taxon>
        <taxon>Acetobacterales</taxon>
        <taxon>Roseomonadaceae</taxon>
        <taxon>Roseomonas</taxon>
    </lineage>
</organism>
<evidence type="ECO:0000313" key="7">
    <source>
        <dbReference type="EMBL" id="ONH82875.1"/>
    </source>
</evidence>
<dbReference type="EMBL" id="LLWF02000039">
    <property type="protein sequence ID" value="ONH82875.1"/>
    <property type="molecule type" value="Genomic_DNA"/>
</dbReference>
<dbReference type="PROSITE" id="PS00600">
    <property type="entry name" value="AA_TRANSFER_CLASS_3"/>
    <property type="match status" value="1"/>
</dbReference>
<evidence type="ECO:0000256" key="1">
    <source>
        <dbReference type="ARBA" id="ARBA00001933"/>
    </source>
</evidence>
<dbReference type="Pfam" id="PF00202">
    <property type="entry name" value="Aminotran_3"/>
    <property type="match status" value="1"/>
</dbReference>
<evidence type="ECO:0000313" key="8">
    <source>
        <dbReference type="EMBL" id="SUE95209.1"/>
    </source>
</evidence>
<dbReference type="Gene3D" id="3.40.640.10">
    <property type="entry name" value="Type I PLP-dependent aspartate aminotransferase-like (Major domain)"/>
    <property type="match status" value="1"/>
</dbReference>
<dbReference type="InterPro" id="IPR049704">
    <property type="entry name" value="Aminotrans_3_PPA_site"/>
</dbReference>
<dbReference type="EC" id="2.6.1.77" evidence="8"/>
<dbReference type="GO" id="GO:0031299">
    <property type="term" value="F:taurine-pyruvate aminotransferase activity"/>
    <property type="evidence" value="ECO:0007669"/>
    <property type="project" value="UniProtKB-EC"/>
</dbReference>
<proteinExistence type="inferred from homology"/>
<keyword evidence="9" id="KW-1185">Reference proteome</keyword>
<dbReference type="STRING" id="207340.APZ41_012445"/>
<keyword evidence="4 7" id="KW-0808">Transferase</keyword>
<comment type="similarity">
    <text evidence="2 6">Belongs to the class-III pyridoxal-phosphate-dependent aminotransferase family.</text>
</comment>
<protein>
    <submittedName>
        <fullName evidence="7">Aspartate aminotransferase family protein</fullName>
    </submittedName>
    <submittedName>
        <fullName evidence="8">Taurine--pyruvate aminotransferase</fullName>
        <ecNumber evidence="8">2.6.1.77</ecNumber>
    </submittedName>
</protein>
<dbReference type="Gene3D" id="3.90.1150.10">
    <property type="entry name" value="Aspartate Aminotransferase, domain 1"/>
    <property type="match status" value="1"/>
</dbReference>
<dbReference type="PANTHER" id="PTHR42684">
    <property type="entry name" value="ADENOSYLMETHIONINE-8-AMINO-7-OXONONANOATE AMINOTRANSFERASE"/>
    <property type="match status" value="1"/>
</dbReference>